<dbReference type="Pfam" id="PF00643">
    <property type="entry name" value="zf-B_box"/>
    <property type="match status" value="1"/>
</dbReference>
<dbReference type="InterPro" id="IPR001841">
    <property type="entry name" value="Znf_RING"/>
</dbReference>
<evidence type="ECO:0000256" key="1">
    <source>
        <dbReference type="ARBA" id="ARBA00022723"/>
    </source>
</evidence>
<protein>
    <submittedName>
        <fullName evidence="7">Uncharacterized protein</fullName>
    </submittedName>
</protein>
<evidence type="ECO:0000313" key="7">
    <source>
        <dbReference type="EMBL" id="KAJ1521938.1"/>
    </source>
</evidence>
<dbReference type="Gene3D" id="3.30.160.60">
    <property type="entry name" value="Classic Zinc Finger"/>
    <property type="match status" value="1"/>
</dbReference>
<dbReference type="Pfam" id="PF13445">
    <property type="entry name" value="zf-RING_UBOX"/>
    <property type="match status" value="1"/>
</dbReference>
<keyword evidence="8" id="KW-1185">Reference proteome</keyword>
<organism evidence="7 8">
    <name type="scientific">Megalurothrips usitatus</name>
    <name type="common">bean blossom thrips</name>
    <dbReference type="NCBI Taxonomy" id="439358"/>
    <lineage>
        <taxon>Eukaryota</taxon>
        <taxon>Metazoa</taxon>
        <taxon>Ecdysozoa</taxon>
        <taxon>Arthropoda</taxon>
        <taxon>Hexapoda</taxon>
        <taxon>Insecta</taxon>
        <taxon>Pterygota</taxon>
        <taxon>Neoptera</taxon>
        <taxon>Paraneoptera</taxon>
        <taxon>Thysanoptera</taxon>
        <taxon>Terebrantia</taxon>
        <taxon>Thripoidea</taxon>
        <taxon>Thripidae</taxon>
        <taxon>Megalurothrips</taxon>
    </lineage>
</organism>
<dbReference type="Gene3D" id="4.10.830.40">
    <property type="match status" value="1"/>
</dbReference>
<reference evidence="7" key="1">
    <citation type="submission" date="2022-12" db="EMBL/GenBank/DDBJ databases">
        <title>Chromosome-level genome assembly of the bean flower thrips Megalurothrips usitatus.</title>
        <authorList>
            <person name="Ma L."/>
            <person name="Liu Q."/>
            <person name="Li H."/>
            <person name="Cai W."/>
        </authorList>
    </citation>
    <scope>NUCLEOTIDE SEQUENCE</scope>
    <source>
        <strain evidence="7">Cailab_2022a</strain>
    </source>
</reference>
<evidence type="ECO:0000256" key="4">
    <source>
        <dbReference type="PROSITE-ProRule" id="PRU00024"/>
    </source>
</evidence>
<proteinExistence type="predicted"/>
<dbReference type="InterPro" id="IPR013083">
    <property type="entry name" value="Znf_RING/FYVE/PHD"/>
</dbReference>
<dbReference type="SMART" id="SM00336">
    <property type="entry name" value="BBOX"/>
    <property type="match status" value="2"/>
</dbReference>
<dbReference type="InterPro" id="IPR000315">
    <property type="entry name" value="Znf_B-box"/>
</dbReference>
<keyword evidence="3" id="KW-0862">Zinc</keyword>
<feature type="domain" description="RING-type" evidence="5">
    <location>
        <begin position="13"/>
        <end position="65"/>
    </location>
</feature>
<dbReference type="InterPro" id="IPR047153">
    <property type="entry name" value="TRIM45/56/19-like"/>
</dbReference>
<evidence type="ECO:0000259" key="6">
    <source>
        <dbReference type="PROSITE" id="PS50119"/>
    </source>
</evidence>
<dbReference type="Gene3D" id="3.30.40.10">
    <property type="entry name" value="Zinc/RING finger domain, C3HC4 (zinc finger)"/>
    <property type="match status" value="1"/>
</dbReference>
<keyword evidence="1" id="KW-0479">Metal-binding</keyword>
<dbReference type="GO" id="GO:0008270">
    <property type="term" value="F:zinc ion binding"/>
    <property type="evidence" value="ECO:0007669"/>
    <property type="project" value="UniProtKB-KW"/>
</dbReference>
<evidence type="ECO:0000259" key="5">
    <source>
        <dbReference type="PROSITE" id="PS50089"/>
    </source>
</evidence>
<gene>
    <name evidence="7" type="ORF">ONE63_002270</name>
</gene>
<accession>A0AAV7X7N7</accession>
<dbReference type="SUPFAM" id="SSF57850">
    <property type="entry name" value="RING/U-box"/>
    <property type="match status" value="1"/>
</dbReference>
<dbReference type="SUPFAM" id="SSF57845">
    <property type="entry name" value="B-box zinc-binding domain"/>
    <property type="match status" value="1"/>
</dbReference>
<dbReference type="AlphaFoldDB" id="A0AAV7X7N7"/>
<dbReference type="Proteomes" id="UP001075354">
    <property type="component" value="Chromosome 12"/>
</dbReference>
<dbReference type="CDD" id="cd19757">
    <property type="entry name" value="Bbox1"/>
    <property type="match status" value="1"/>
</dbReference>
<dbReference type="PROSITE" id="PS50089">
    <property type="entry name" value="ZF_RING_2"/>
    <property type="match status" value="1"/>
</dbReference>
<dbReference type="PANTHER" id="PTHR25462">
    <property type="entry name" value="BONUS, ISOFORM C-RELATED"/>
    <property type="match status" value="1"/>
</dbReference>
<sequence>MVGMPGILHHAACVLCKDPFKVRDLRAIQGQRIPLLLSCGHAACHSCIRSVAAEKKNQKIVCGICGKPTPFSGDLKAAFPYHSYLVGHYLVQAKESVIQEPKSQFLPGKPKVKPKSLGVCCGECESTRAVYSCVQCAIPFCEECFTSVHQTARTLRGHVKEDIRVADTRSVLMCVKHPRTDLDIFCESCETLICMKCSIMAHRDHNYISTSEKNEQMVPSLKEALERAVQLRLRRKASHKISGI</sequence>
<dbReference type="EMBL" id="JAPTSV010000012">
    <property type="protein sequence ID" value="KAJ1521938.1"/>
    <property type="molecule type" value="Genomic_DNA"/>
</dbReference>
<evidence type="ECO:0000256" key="2">
    <source>
        <dbReference type="ARBA" id="ARBA00022771"/>
    </source>
</evidence>
<keyword evidence="2 4" id="KW-0863">Zinc-finger</keyword>
<dbReference type="InterPro" id="IPR027370">
    <property type="entry name" value="Znf-RING_euk"/>
</dbReference>
<dbReference type="PANTHER" id="PTHR25462:SF296">
    <property type="entry name" value="MEIOTIC P26, ISOFORM F"/>
    <property type="match status" value="1"/>
</dbReference>
<evidence type="ECO:0000313" key="8">
    <source>
        <dbReference type="Proteomes" id="UP001075354"/>
    </source>
</evidence>
<dbReference type="PROSITE" id="PS50119">
    <property type="entry name" value="ZF_BBOX"/>
    <property type="match status" value="1"/>
</dbReference>
<evidence type="ECO:0000256" key="3">
    <source>
        <dbReference type="ARBA" id="ARBA00022833"/>
    </source>
</evidence>
<feature type="domain" description="B box-type" evidence="6">
    <location>
        <begin position="169"/>
        <end position="210"/>
    </location>
</feature>
<comment type="caution">
    <text evidence="7">The sequence shown here is derived from an EMBL/GenBank/DDBJ whole genome shotgun (WGS) entry which is preliminary data.</text>
</comment>
<name>A0AAV7X7N7_9NEOP</name>
<dbReference type="SMART" id="SM00184">
    <property type="entry name" value="RING"/>
    <property type="match status" value="1"/>
</dbReference>